<dbReference type="AlphaFoldDB" id="A0A6L2PF28"/>
<dbReference type="PANTHER" id="PTHR13050:SF7">
    <property type="entry name" value="VESICLE TRANSPORT PROTEIN USE1"/>
    <property type="match status" value="1"/>
</dbReference>
<keyword evidence="8" id="KW-0653">Protein transport</keyword>
<keyword evidence="4" id="KW-0813">Transport</keyword>
<reference evidence="13" key="1">
    <citation type="submission" date="2020-01" db="EMBL/GenBank/DDBJ databases">
        <title>Draft genome sequence of the Termite Coptotermes fromosanus.</title>
        <authorList>
            <person name="Itakura S."/>
            <person name="Yosikawa Y."/>
            <person name="Umezawa K."/>
        </authorList>
    </citation>
    <scope>NUCLEOTIDE SEQUENCE [LARGE SCALE GENOMIC DNA]</scope>
</reference>
<evidence type="ECO:0000256" key="10">
    <source>
        <dbReference type="ARBA" id="ARBA00023136"/>
    </source>
</evidence>
<keyword evidence="6" id="KW-0256">Endoplasmic reticulum</keyword>
<protein>
    <recommendedName>
        <fullName evidence="3">Vesicle transport protein USE1</fullName>
    </recommendedName>
    <alternativeName>
        <fullName evidence="11">USE1-like protein</fullName>
    </alternativeName>
</protein>
<keyword evidence="10" id="KW-0472">Membrane</keyword>
<keyword evidence="9" id="KW-1133">Transmembrane helix</keyword>
<dbReference type="Proteomes" id="UP000502823">
    <property type="component" value="Unassembled WGS sequence"/>
</dbReference>
<sequence length="227" mass="26217">MVKLNYRLICKFKFVAVHRSYVDEPKKFLTAHEKTLQSSVMGLSRLEVNLRRLLCQCENMAKEDLEKDWRLDKYIGALDEMVINLQKIPEKPSKDTMTEYIRRIMFLKGIIETHKLTNPAEKVAAAQLLSHGPATSSEAATKEIHQTTTSKYTKELRDQLFQNEKGTEDGVRQRKQKSAGEDLDALLKYHHSMQEKIADDMLLLTRNLKEQSQLASSIIRKDTEACY</sequence>
<gene>
    <name evidence="12" type="ORF">Cfor_07058</name>
</gene>
<keyword evidence="7" id="KW-0931">ER-Golgi transport</keyword>
<dbReference type="PANTHER" id="PTHR13050">
    <property type="entry name" value="USE1-LIKE PROTEIN"/>
    <property type="match status" value="1"/>
</dbReference>
<evidence type="ECO:0000256" key="8">
    <source>
        <dbReference type="ARBA" id="ARBA00022927"/>
    </source>
</evidence>
<evidence type="ECO:0000256" key="6">
    <source>
        <dbReference type="ARBA" id="ARBA00022824"/>
    </source>
</evidence>
<dbReference type="GO" id="GO:0006890">
    <property type="term" value="P:retrograde vesicle-mediated transport, Golgi to endoplasmic reticulum"/>
    <property type="evidence" value="ECO:0007669"/>
    <property type="project" value="TreeGrafter"/>
</dbReference>
<dbReference type="GO" id="GO:0005789">
    <property type="term" value="C:endoplasmic reticulum membrane"/>
    <property type="evidence" value="ECO:0007669"/>
    <property type="project" value="UniProtKB-SubCell"/>
</dbReference>
<comment type="subcellular location">
    <subcellularLocation>
        <location evidence="1">Endoplasmic reticulum membrane</location>
        <topology evidence="1">Single-pass type IV membrane protein</topology>
    </subcellularLocation>
</comment>
<name>A0A6L2PF28_COPFO</name>
<accession>A0A6L2PF28</accession>
<comment type="similarity">
    <text evidence="2">Belongs to the USE1 family.</text>
</comment>
<evidence type="ECO:0000256" key="7">
    <source>
        <dbReference type="ARBA" id="ARBA00022892"/>
    </source>
</evidence>
<evidence type="ECO:0000256" key="1">
    <source>
        <dbReference type="ARBA" id="ARBA00004163"/>
    </source>
</evidence>
<evidence type="ECO:0000313" key="13">
    <source>
        <dbReference type="Proteomes" id="UP000502823"/>
    </source>
</evidence>
<dbReference type="GO" id="GO:0015031">
    <property type="term" value="P:protein transport"/>
    <property type="evidence" value="ECO:0007669"/>
    <property type="project" value="UniProtKB-KW"/>
</dbReference>
<keyword evidence="13" id="KW-1185">Reference proteome</keyword>
<evidence type="ECO:0000256" key="3">
    <source>
        <dbReference type="ARBA" id="ARBA00015843"/>
    </source>
</evidence>
<proteinExistence type="inferred from homology"/>
<evidence type="ECO:0000256" key="4">
    <source>
        <dbReference type="ARBA" id="ARBA00022448"/>
    </source>
</evidence>
<evidence type="ECO:0000256" key="11">
    <source>
        <dbReference type="ARBA" id="ARBA00032711"/>
    </source>
</evidence>
<dbReference type="Pfam" id="PF09753">
    <property type="entry name" value="Use1"/>
    <property type="match status" value="1"/>
</dbReference>
<dbReference type="OrthoDB" id="4506189at2759"/>
<keyword evidence="5" id="KW-0812">Transmembrane</keyword>
<evidence type="ECO:0000313" key="12">
    <source>
        <dbReference type="EMBL" id="GFG31129.1"/>
    </source>
</evidence>
<evidence type="ECO:0000256" key="5">
    <source>
        <dbReference type="ARBA" id="ARBA00022692"/>
    </source>
</evidence>
<dbReference type="FunCoup" id="A0A6L2PF28">
    <property type="interactions" value="1569"/>
</dbReference>
<comment type="caution">
    <text evidence="12">The sequence shown here is derived from an EMBL/GenBank/DDBJ whole genome shotgun (WGS) entry which is preliminary data.</text>
</comment>
<dbReference type="GO" id="GO:0031201">
    <property type="term" value="C:SNARE complex"/>
    <property type="evidence" value="ECO:0007669"/>
    <property type="project" value="TreeGrafter"/>
</dbReference>
<organism evidence="12 13">
    <name type="scientific">Coptotermes formosanus</name>
    <name type="common">Formosan subterranean termite</name>
    <dbReference type="NCBI Taxonomy" id="36987"/>
    <lineage>
        <taxon>Eukaryota</taxon>
        <taxon>Metazoa</taxon>
        <taxon>Ecdysozoa</taxon>
        <taxon>Arthropoda</taxon>
        <taxon>Hexapoda</taxon>
        <taxon>Insecta</taxon>
        <taxon>Pterygota</taxon>
        <taxon>Neoptera</taxon>
        <taxon>Polyneoptera</taxon>
        <taxon>Dictyoptera</taxon>
        <taxon>Blattodea</taxon>
        <taxon>Blattoidea</taxon>
        <taxon>Termitoidae</taxon>
        <taxon>Rhinotermitidae</taxon>
        <taxon>Coptotermes</taxon>
    </lineage>
</organism>
<dbReference type="EMBL" id="BLKM01004351">
    <property type="protein sequence ID" value="GFG31129.1"/>
    <property type="molecule type" value="Genomic_DNA"/>
</dbReference>
<dbReference type="InParanoid" id="A0A6L2PF28"/>
<evidence type="ECO:0000256" key="2">
    <source>
        <dbReference type="ARBA" id="ARBA00007891"/>
    </source>
</evidence>
<dbReference type="InterPro" id="IPR019150">
    <property type="entry name" value="Vesicle_transport_protein_Use1"/>
</dbReference>
<dbReference type="GO" id="GO:0005484">
    <property type="term" value="F:SNAP receptor activity"/>
    <property type="evidence" value="ECO:0007669"/>
    <property type="project" value="TreeGrafter"/>
</dbReference>
<evidence type="ECO:0000256" key="9">
    <source>
        <dbReference type="ARBA" id="ARBA00022989"/>
    </source>
</evidence>